<gene>
    <name evidence="2" type="ORF">ENL43_01795</name>
</gene>
<protein>
    <submittedName>
        <fullName evidence="2">Nucleotidyltransferase domain-containing protein</fullName>
    </submittedName>
</protein>
<comment type="caution">
    <text evidence="2">The sequence shown here is derived from an EMBL/GenBank/DDBJ whole genome shotgun (WGS) entry which is preliminary data.</text>
</comment>
<dbReference type="Pfam" id="PF18765">
    <property type="entry name" value="Polbeta"/>
    <property type="match status" value="1"/>
</dbReference>
<evidence type="ECO:0000259" key="1">
    <source>
        <dbReference type="Pfam" id="PF18765"/>
    </source>
</evidence>
<organism evidence="2">
    <name type="scientific">candidate division WOR-3 bacterium</name>
    <dbReference type="NCBI Taxonomy" id="2052148"/>
    <lineage>
        <taxon>Bacteria</taxon>
        <taxon>Bacteria division WOR-3</taxon>
    </lineage>
</organism>
<dbReference type="Gene3D" id="3.30.460.10">
    <property type="entry name" value="Beta Polymerase, domain 2"/>
    <property type="match status" value="1"/>
</dbReference>
<dbReference type="AlphaFoldDB" id="A0A7V5HN89"/>
<dbReference type="Proteomes" id="UP000886050">
    <property type="component" value="Unassembled WGS sequence"/>
</dbReference>
<accession>A0A7V5HN89</accession>
<name>A0A7V5HN89_UNCW3</name>
<reference evidence="2" key="1">
    <citation type="journal article" date="2020" name="mSystems">
        <title>Genome- and Community-Level Interaction Insights into Carbon Utilization and Element Cycling Functions of Hydrothermarchaeota in Hydrothermal Sediment.</title>
        <authorList>
            <person name="Zhou Z."/>
            <person name="Liu Y."/>
            <person name="Xu W."/>
            <person name="Pan J."/>
            <person name="Luo Z.H."/>
            <person name="Li M."/>
        </authorList>
    </citation>
    <scope>NUCLEOTIDE SEQUENCE [LARGE SCALE GENOMIC DNA]</scope>
    <source>
        <strain evidence="2">HyVt-96</strain>
    </source>
</reference>
<sequence>MKEFRGYRELKMSKKPISLIQNIIVDKASKEGIIIDRIILFGSRARGNYRRESDWDIAIITNNKLEKSTFWDFYITVKRELTKNGIPTDIIIIPKSTFEKKKKIIGNVAYYANKEGKIIWKKSSKKSEDGLEKPMMI</sequence>
<feature type="domain" description="Polymerase beta nucleotidyltransferase" evidence="1">
    <location>
        <begin position="35"/>
        <end position="105"/>
    </location>
</feature>
<evidence type="ECO:0000313" key="2">
    <source>
        <dbReference type="EMBL" id="HHF53080.1"/>
    </source>
</evidence>
<dbReference type="InterPro" id="IPR041633">
    <property type="entry name" value="Polbeta"/>
</dbReference>
<dbReference type="PANTHER" id="PTHR33933:SF3">
    <property type="entry name" value="PROTEIN ADENYLYLTRANSFERASE MJ0604-RELATED"/>
    <property type="match status" value="1"/>
</dbReference>
<dbReference type="CDD" id="cd05403">
    <property type="entry name" value="NT_KNTase_like"/>
    <property type="match status" value="1"/>
</dbReference>
<dbReference type="InterPro" id="IPR052548">
    <property type="entry name" value="Type_VII_TA_antitoxin"/>
</dbReference>
<dbReference type="EMBL" id="DRTX01000099">
    <property type="protein sequence ID" value="HHF53080.1"/>
    <property type="molecule type" value="Genomic_DNA"/>
</dbReference>
<dbReference type="InterPro" id="IPR043519">
    <property type="entry name" value="NT_sf"/>
</dbReference>
<dbReference type="SUPFAM" id="SSF81301">
    <property type="entry name" value="Nucleotidyltransferase"/>
    <property type="match status" value="1"/>
</dbReference>
<dbReference type="PANTHER" id="PTHR33933">
    <property type="entry name" value="NUCLEOTIDYLTRANSFERASE"/>
    <property type="match status" value="1"/>
</dbReference>
<proteinExistence type="predicted"/>